<comment type="caution">
    <text evidence="3">The sequence shown here is derived from an EMBL/GenBank/DDBJ whole genome shotgun (WGS) entry which is preliminary data.</text>
</comment>
<dbReference type="OrthoDB" id="9777844at2"/>
<dbReference type="SUPFAM" id="SSF51735">
    <property type="entry name" value="NAD(P)-binding Rossmann-fold domains"/>
    <property type="match status" value="1"/>
</dbReference>
<name>A0A2H3P420_9BACT</name>
<dbReference type="PANTHER" id="PTHR37850">
    <property type="entry name" value="STRU PROTEIN"/>
    <property type="match status" value="1"/>
</dbReference>
<dbReference type="InterPro" id="IPR000683">
    <property type="entry name" value="Gfo/Idh/MocA-like_OxRdtase_N"/>
</dbReference>
<dbReference type="GO" id="GO:0000166">
    <property type="term" value="F:nucleotide binding"/>
    <property type="evidence" value="ECO:0007669"/>
    <property type="project" value="InterPro"/>
</dbReference>
<evidence type="ECO:0000259" key="1">
    <source>
        <dbReference type="Pfam" id="PF01408"/>
    </source>
</evidence>
<dbReference type="Pfam" id="PF21135">
    <property type="entry name" value="DRL_cat"/>
    <property type="match status" value="1"/>
</dbReference>
<dbReference type="CDD" id="cd11616">
    <property type="entry name" value="SAF_DH_OX_like"/>
    <property type="match status" value="1"/>
</dbReference>
<sequence>MILVDTALEQRADANNPIRVALVGAGYQGRGVALQILTAMTGMRLVAVSNRTLARARQAYTQADIHDVKQVGTVSELEQAIATDRFAITDDADLLCRAACIDAIIEATGTFEFGAQVALSALEHGKHLILSNAELDATLGPILKVYADRAGVVFTDIDGDQPGSMMNLHRFVATIGYRPVLVGNVKGLLDHYRTPKTQQAWADQHGQTPHMVTSFADGTKISMENTVAANATGFPVGQRGMYGPRCAHVTEAVDLYPKDELLDTGLNDYVIGAEPGPGVFVIAYNDHPIKQRYTSVLKMGDGPFYVFYTPYHLPHLEVPLTVARAVCFGDATVAPLGPPVCHVLTLAKRDLHSGETLDGLGGFCTYGWIDNADVTYRDSLLPFGLSKGAVLTRDVPQDQALTFDDVVLPKGRLVDRLWAEQTEHFGLEASHPMLA</sequence>
<dbReference type="InterPro" id="IPR036291">
    <property type="entry name" value="NAD(P)-bd_dom_sf"/>
</dbReference>
<evidence type="ECO:0000313" key="4">
    <source>
        <dbReference type="Proteomes" id="UP000221024"/>
    </source>
</evidence>
<dbReference type="AlphaFoldDB" id="A0A2H3P420"/>
<dbReference type="Proteomes" id="UP000221024">
    <property type="component" value="Unassembled WGS sequence"/>
</dbReference>
<gene>
    <name evidence="3" type="ORF">CRI93_00580</name>
</gene>
<evidence type="ECO:0000259" key="2">
    <source>
        <dbReference type="Pfam" id="PF21135"/>
    </source>
</evidence>
<dbReference type="InterPro" id="IPR048423">
    <property type="entry name" value="DRL_cat"/>
</dbReference>
<accession>A0A2H3P420</accession>
<dbReference type="RefSeq" id="WP_098060658.1">
    <property type="nucleotide sequence ID" value="NZ_PDEP01000001.1"/>
</dbReference>
<reference evidence="3 4" key="1">
    <citation type="submission" date="2017-10" db="EMBL/GenBank/DDBJ databases">
        <title>Draft genome of Longimonas halophila.</title>
        <authorList>
            <person name="Goh K.M."/>
            <person name="Shamsir M.S."/>
            <person name="Lim S.W."/>
        </authorList>
    </citation>
    <scope>NUCLEOTIDE SEQUENCE [LARGE SCALE GENOMIC DNA]</scope>
    <source>
        <strain evidence="3 4">KCTC 42399</strain>
    </source>
</reference>
<evidence type="ECO:0000313" key="3">
    <source>
        <dbReference type="EMBL" id="PEN09259.1"/>
    </source>
</evidence>
<proteinExistence type="predicted"/>
<dbReference type="EMBL" id="PDEP01000001">
    <property type="protein sequence ID" value="PEN09259.1"/>
    <property type="molecule type" value="Genomic_DNA"/>
</dbReference>
<feature type="domain" description="Gfo/Idh/MocA-like oxidoreductase N-terminal" evidence="1">
    <location>
        <begin position="18"/>
        <end position="130"/>
    </location>
</feature>
<dbReference type="Pfam" id="PF01408">
    <property type="entry name" value="GFO_IDH_MocA"/>
    <property type="match status" value="1"/>
</dbReference>
<dbReference type="Gene3D" id="3.40.50.720">
    <property type="entry name" value="NAD(P)-binding Rossmann-like Domain"/>
    <property type="match status" value="1"/>
</dbReference>
<organism evidence="3 4">
    <name type="scientific">Longimonas halophila</name>
    <dbReference type="NCBI Taxonomy" id="1469170"/>
    <lineage>
        <taxon>Bacteria</taxon>
        <taxon>Pseudomonadati</taxon>
        <taxon>Rhodothermota</taxon>
        <taxon>Rhodothermia</taxon>
        <taxon>Rhodothermales</taxon>
        <taxon>Salisaetaceae</taxon>
        <taxon>Longimonas</taxon>
    </lineage>
</organism>
<protein>
    <submittedName>
        <fullName evidence="3">NAD(P)-dependent oxidoreductase</fullName>
    </submittedName>
</protein>
<keyword evidence="4" id="KW-1185">Reference proteome</keyword>
<feature type="domain" description="Oxidoreductase DRL-like catalytic" evidence="2">
    <location>
        <begin position="159"/>
        <end position="318"/>
    </location>
</feature>
<dbReference type="PANTHER" id="PTHR37850:SF1">
    <property type="entry name" value="SAF DOMAIN PROTEIN"/>
    <property type="match status" value="1"/>
</dbReference>